<reference evidence="2 3" key="1">
    <citation type="submission" date="2023-04" db="EMBL/GenBank/DDBJ databases">
        <title>Two novel species of Flavobacterium.</title>
        <authorList>
            <person name="Liu Q."/>
            <person name="Xin Y.-H."/>
        </authorList>
    </citation>
    <scope>NUCLEOTIDE SEQUENCE [LARGE SCALE GENOMIC DNA]</scope>
    <source>
        <strain evidence="2 3">LB2P87</strain>
    </source>
</reference>
<dbReference type="SUPFAM" id="SSF51206">
    <property type="entry name" value="cAMP-binding domain-like"/>
    <property type="match status" value="1"/>
</dbReference>
<accession>A0AAW6TLP9</accession>
<dbReference type="Gene3D" id="2.60.120.10">
    <property type="entry name" value="Jelly Rolls"/>
    <property type="match status" value="1"/>
</dbReference>
<dbReference type="AlphaFoldDB" id="A0AAW6TLP9"/>
<dbReference type="RefSeq" id="WP_282716935.1">
    <property type="nucleotide sequence ID" value="NZ_JASCRX010000005.1"/>
</dbReference>
<protein>
    <submittedName>
        <fullName evidence="2">Crp/Fnr family transcriptional regulator</fullName>
    </submittedName>
</protein>
<evidence type="ECO:0000259" key="1">
    <source>
        <dbReference type="Pfam" id="PF00027"/>
    </source>
</evidence>
<evidence type="ECO:0000313" key="3">
    <source>
        <dbReference type="Proteomes" id="UP001228643"/>
    </source>
</evidence>
<proteinExistence type="predicted"/>
<evidence type="ECO:0000313" key="2">
    <source>
        <dbReference type="EMBL" id="MDI5950359.1"/>
    </source>
</evidence>
<dbReference type="InterPro" id="IPR000595">
    <property type="entry name" value="cNMP-bd_dom"/>
</dbReference>
<dbReference type="Proteomes" id="UP001228643">
    <property type="component" value="Unassembled WGS sequence"/>
</dbReference>
<keyword evidence="3" id="KW-1185">Reference proteome</keyword>
<dbReference type="Pfam" id="PF00027">
    <property type="entry name" value="cNMP_binding"/>
    <property type="match status" value="1"/>
</dbReference>
<gene>
    <name evidence="2" type="ORF">QLS97_11945</name>
</gene>
<dbReference type="InterPro" id="IPR014710">
    <property type="entry name" value="RmlC-like_jellyroll"/>
</dbReference>
<dbReference type="EMBL" id="JASCRY010000003">
    <property type="protein sequence ID" value="MDI5950359.1"/>
    <property type="molecule type" value="Genomic_DNA"/>
</dbReference>
<dbReference type="InterPro" id="IPR018490">
    <property type="entry name" value="cNMP-bd_dom_sf"/>
</dbReference>
<sequence length="187" mass="21935">MIKLQRYFKVFGFEGNDLDRILNSFRLQIFKKHDFFVKEDKISKHLGFVETGIFQYYVLKEGEIRTTYVSIENTFMTSRLSFVNEIPAIENVRALTDGSVSIISKTNLKKLINDIPRFKDFYIGFLENSICSIDANRHDLILLSGEQRYKKMLKEEPQLLQKIPLQYLASILGVTPRHLSRIRNNIH</sequence>
<organism evidence="2 3">
    <name type="scientific">Flavobacterium yafengii</name>
    <dbReference type="NCBI Taxonomy" id="3041253"/>
    <lineage>
        <taxon>Bacteria</taxon>
        <taxon>Pseudomonadati</taxon>
        <taxon>Bacteroidota</taxon>
        <taxon>Flavobacteriia</taxon>
        <taxon>Flavobacteriales</taxon>
        <taxon>Flavobacteriaceae</taxon>
        <taxon>Flavobacterium</taxon>
    </lineage>
</organism>
<comment type="caution">
    <text evidence="2">The sequence shown here is derived from an EMBL/GenBank/DDBJ whole genome shotgun (WGS) entry which is preliminary data.</text>
</comment>
<feature type="domain" description="Cyclic nucleotide-binding" evidence="1">
    <location>
        <begin position="29"/>
        <end position="113"/>
    </location>
</feature>
<name>A0AAW6TLP9_9FLAO</name>